<sequence>MTTDFGIWQIEDIIDAIREKPEKKRRINIAKFQRRRAWGEDHEYKLIDSIERGYPISSITLYKYRTNPDGCDQYLIIDGLQRIITIIKYINNPLKFRNNIDRINQYRLAFSDKFQTVDHAILDNLIAFWFCEDFFNSYNDIIQKNYMNYVDKLKDYLKKIKLTKTNRELMEQFIKDKSAELSRFVKISDFKIPVILSNSDKIYDIFERLNTSGIILNQFEICAASWFKYNFINIVNTDVKKEIVSYYDTLKGDSENLDIDLPNDPQKQNEYTYFEYVQGLKGYVLNNTNAFSGFIMSTPEFIFHLIGLCFNGEFSLEKIPLKLQEQYQKDKFMSFEKSLLGAIKTVEILVSDFNPKLLNINQIYILVATYFQTKQKPNHDLMSLHILCDKIISRWKTSINEEEIKKAMDNNMYNKKISNSDIVRMFNKYSVMSTNKRVKVVPNATDNLFLRMIYVKILGVSNIKINMSHVEHIVTKKLVKGLCEREGITLPLGHVGNLCVLSDRVRTNKSKQTIIDYLQLLRKTKKIERIEIEKNTFLDSIDYSDKLETDEYTKDHFDKFVAKRFDKMKSFFTETYGHIIEATDLSDDYITDDSDSDDGTAFDQYDVGVTPVVQNPVPEASAKPKITKIVTRR</sequence>
<evidence type="ECO:0000259" key="1">
    <source>
        <dbReference type="Pfam" id="PF03235"/>
    </source>
</evidence>
<protein>
    <submittedName>
        <fullName evidence="2">DUF262 domain-containing protein</fullName>
    </submittedName>
</protein>
<dbReference type="InterPro" id="IPR004919">
    <property type="entry name" value="GmrSD_N"/>
</dbReference>
<organism evidence="2">
    <name type="scientific">Hyperionvirus sp</name>
    <dbReference type="NCBI Taxonomy" id="2487770"/>
    <lineage>
        <taxon>Viruses</taxon>
        <taxon>Varidnaviria</taxon>
        <taxon>Bamfordvirae</taxon>
        <taxon>Nucleocytoviricota</taxon>
        <taxon>Megaviricetes</taxon>
        <taxon>Imitervirales</taxon>
        <taxon>Mimiviridae</taxon>
        <taxon>Klosneuvirinae</taxon>
    </lineage>
</organism>
<feature type="domain" description="GmrSD restriction endonucleases N-terminal" evidence="1">
    <location>
        <begin position="20"/>
        <end position="225"/>
    </location>
</feature>
<accession>A0A3G5A816</accession>
<dbReference type="Pfam" id="PF03235">
    <property type="entry name" value="GmrSD_N"/>
    <property type="match status" value="1"/>
</dbReference>
<name>A0A3G5A816_9VIRU</name>
<evidence type="ECO:0000313" key="2">
    <source>
        <dbReference type="EMBL" id="AYV83328.1"/>
    </source>
</evidence>
<dbReference type="EMBL" id="MK072388">
    <property type="protein sequence ID" value="AYV83328.1"/>
    <property type="molecule type" value="Genomic_DNA"/>
</dbReference>
<gene>
    <name evidence="2" type="ORF">Hyperionvirus6_9</name>
</gene>
<proteinExistence type="predicted"/>
<reference evidence="2" key="1">
    <citation type="submission" date="2018-10" db="EMBL/GenBank/DDBJ databases">
        <title>Hidden diversity of soil giant viruses.</title>
        <authorList>
            <person name="Schulz F."/>
            <person name="Alteio L."/>
            <person name="Goudeau D."/>
            <person name="Ryan E.M."/>
            <person name="Malmstrom R.R."/>
            <person name="Blanchard J."/>
            <person name="Woyke T."/>
        </authorList>
    </citation>
    <scope>NUCLEOTIDE SEQUENCE</scope>
    <source>
        <strain evidence="2">HYV1</strain>
    </source>
</reference>